<dbReference type="AlphaFoldDB" id="A0A8J6UIN0"/>
<evidence type="ECO:0000313" key="2">
    <source>
        <dbReference type="EMBL" id="MBD1401340.1"/>
    </source>
</evidence>
<feature type="domain" description="Pyridoxamine 5'-phosphate oxidase N-terminal" evidence="1">
    <location>
        <begin position="22"/>
        <end position="118"/>
    </location>
</feature>
<dbReference type="Gene3D" id="2.30.110.10">
    <property type="entry name" value="Electron Transport, Fmn-binding Protein, Chain A"/>
    <property type="match status" value="1"/>
</dbReference>
<dbReference type="InterPro" id="IPR012349">
    <property type="entry name" value="Split_barrel_FMN-bd"/>
</dbReference>
<proteinExistence type="predicted"/>
<name>A0A8J6UIN0_9BACT</name>
<keyword evidence="3" id="KW-1185">Reference proteome</keyword>
<dbReference type="InterPro" id="IPR011576">
    <property type="entry name" value="Pyridox_Oxase_N"/>
</dbReference>
<evidence type="ECO:0000313" key="3">
    <source>
        <dbReference type="Proteomes" id="UP000632828"/>
    </source>
</evidence>
<gene>
    <name evidence="2" type="ORF">ICT70_11715</name>
</gene>
<protein>
    <submittedName>
        <fullName evidence="2">Pyridoxamine 5'-phosphate oxidase family protein</fullName>
    </submittedName>
</protein>
<sequence length="169" mass="19078">MIIPGKNRVNTRAKENRLDTLRQQIIDLLSTQSLGVLATSAKGHPYTSLVGFVVTDQLDELLFATHRATRKFGYLQADPRVSLLIDSRSNQVEDFREAVALSAIGTAREVPPEQRDRLRQLFLAHHPYLAEFVHSPGCALCLIKVQRYSLVQRFQDVLELDFDAPHSTP</sequence>
<dbReference type="Proteomes" id="UP000632828">
    <property type="component" value="Unassembled WGS sequence"/>
</dbReference>
<reference evidence="2" key="1">
    <citation type="submission" date="2020-09" db="EMBL/GenBank/DDBJ databases">
        <title>Pelobacter alkaliphilus sp. nov., a novel anaerobic arsenate-reducing bacterium from terrestrial mud volcano.</title>
        <authorList>
            <person name="Khomyakova M.A."/>
            <person name="Merkel A.Y."/>
            <person name="Slobodkin A.I."/>
        </authorList>
    </citation>
    <scope>NUCLEOTIDE SEQUENCE</scope>
    <source>
        <strain evidence="2">M08fum</strain>
    </source>
</reference>
<dbReference type="EMBL" id="JACWUN010000014">
    <property type="protein sequence ID" value="MBD1401340.1"/>
    <property type="molecule type" value="Genomic_DNA"/>
</dbReference>
<accession>A0A8J6UIN0</accession>
<comment type="caution">
    <text evidence="2">The sequence shown here is derived from an EMBL/GenBank/DDBJ whole genome shotgun (WGS) entry which is preliminary data.</text>
</comment>
<dbReference type="SUPFAM" id="SSF50475">
    <property type="entry name" value="FMN-binding split barrel"/>
    <property type="match status" value="1"/>
</dbReference>
<dbReference type="Pfam" id="PF01243">
    <property type="entry name" value="PNPOx_N"/>
    <property type="match status" value="1"/>
</dbReference>
<evidence type="ECO:0000259" key="1">
    <source>
        <dbReference type="Pfam" id="PF01243"/>
    </source>
</evidence>
<organism evidence="2 3">
    <name type="scientific">Pelovirga terrestris</name>
    <dbReference type="NCBI Taxonomy" id="2771352"/>
    <lineage>
        <taxon>Bacteria</taxon>
        <taxon>Pseudomonadati</taxon>
        <taxon>Thermodesulfobacteriota</taxon>
        <taxon>Desulfuromonadia</taxon>
        <taxon>Geobacterales</taxon>
        <taxon>Geobacteraceae</taxon>
        <taxon>Pelovirga</taxon>
    </lineage>
</organism>